<keyword evidence="3" id="KW-1185">Reference proteome</keyword>
<protein>
    <submittedName>
        <fullName evidence="2">Uncharacterized protein</fullName>
    </submittedName>
</protein>
<feature type="region of interest" description="Disordered" evidence="1">
    <location>
        <begin position="1"/>
        <end position="117"/>
    </location>
</feature>
<dbReference type="Gramene" id="OGLUM04G17000.1">
    <property type="protein sequence ID" value="OGLUM04G17000.1"/>
    <property type="gene ID" value="OGLUM04G17000"/>
</dbReference>
<reference evidence="2" key="1">
    <citation type="submission" date="2015-04" db="UniProtKB">
        <authorList>
            <consortium name="EnsemblPlants"/>
        </authorList>
    </citation>
    <scope>IDENTIFICATION</scope>
</reference>
<dbReference type="EnsemblPlants" id="OGLUM04G17000.1">
    <property type="protein sequence ID" value="OGLUM04G17000.1"/>
    <property type="gene ID" value="OGLUM04G17000"/>
</dbReference>
<accession>A0A0D9ZMH3</accession>
<proteinExistence type="predicted"/>
<feature type="compositionally biased region" description="Basic and acidic residues" evidence="1">
    <location>
        <begin position="68"/>
        <end position="78"/>
    </location>
</feature>
<dbReference type="Proteomes" id="UP000026961">
    <property type="component" value="Chromosome 4"/>
</dbReference>
<evidence type="ECO:0000256" key="1">
    <source>
        <dbReference type="SAM" id="MobiDB-lite"/>
    </source>
</evidence>
<dbReference type="AlphaFoldDB" id="A0A0D9ZMH3"/>
<dbReference type="HOGENOM" id="CLU_2090980_0_0_1"/>
<feature type="compositionally biased region" description="Low complexity" evidence="1">
    <location>
        <begin position="49"/>
        <end position="59"/>
    </location>
</feature>
<feature type="compositionally biased region" description="Low complexity" evidence="1">
    <location>
        <begin position="86"/>
        <end position="97"/>
    </location>
</feature>
<evidence type="ECO:0000313" key="2">
    <source>
        <dbReference type="EnsemblPlants" id="OGLUM04G17000.1"/>
    </source>
</evidence>
<reference evidence="2" key="2">
    <citation type="submission" date="2018-05" db="EMBL/GenBank/DDBJ databases">
        <title>OgluRS3 (Oryza glumaepatula Reference Sequence Version 3).</title>
        <authorList>
            <person name="Zhang J."/>
            <person name="Kudrna D."/>
            <person name="Lee S."/>
            <person name="Talag J."/>
            <person name="Welchert J."/>
            <person name="Wing R.A."/>
        </authorList>
    </citation>
    <scope>NUCLEOTIDE SEQUENCE [LARGE SCALE GENOMIC DNA]</scope>
</reference>
<feature type="compositionally biased region" description="Basic residues" evidence="1">
    <location>
        <begin position="7"/>
        <end position="19"/>
    </location>
</feature>
<evidence type="ECO:0000313" key="3">
    <source>
        <dbReference type="Proteomes" id="UP000026961"/>
    </source>
</evidence>
<sequence length="117" mass="12548">EKERNVNKIHAKRTPRLRRPPAPLPLPPSSRRNLTKSGKRAKEEGEENPAATARSPRAAPGGGVRSGNLDRADPDRGHQIRPARVPAPSAQAALDPAARPPHPPPWHAKGSEATAIE</sequence>
<name>A0A0D9ZMH3_9ORYZ</name>
<organism evidence="2">
    <name type="scientific">Oryza glumipatula</name>
    <dbReference type="NCBI Taxonomy" id="40148"/>
    <lineage>
        <taxon>Eukaryota</taxon>
        <taxon>Viridiplantae</taxon>
        <taxon>Streptophyta</taxon>
        <taxon>Embryophyta</taxon>
        <taxon>Tracheophyta</taxon>
        <taxon>Spermatophyta</taxon>
        <taxon>Magnoliopsida</taxon>
        <taxon>Liliopsida</taxon>
        <taxon>Poales</taxon>
        <taxon>Poaceae</taxon>
        <taxon>BOP clade</taxon>
        <taxon>Oryzoideae</taxon>
        <taxon>Oryzeae</taxon>
        <taxon>Oryzinae</taxon>
        <taxon>Oryza</taxon>
    </lineage>
</organism>